<evidence type="ECO:0000313" key="4">
    <source>
        <dbReference type="EMBL" id="AVG24293.1"/>
    </source>
</evidence>
<dbReference type="InterPro" id="IPR029058">
    <property type="entry name" value="AB_hydrolase_fold"/>
</dbReference>
<evidence type="ECO:0000256" key="1">
    <source>
        <dbReference type="ARBA" id="ARBA00010515"/>
    </source>
</evidence>
<dbReference type="AlphaFoldDB" id="A0A2L2BRJ5"/>
<keyword evidence="5" id="KW-1185">Reference proteome</keyword>
<dbReference type="Proteomes" id="UP000243077">
    <property type="component" value="Chromosome"/>
</dbReference>
<proteinExistence type="inferred from homology"/>
<evidence type="ECO:0000259" key="3">
    <source>
        <dbReference type="Pfam" id="PF07859"/>
    </source>
</evidence>
<dbReference type="InterPro" id="IPR013094">
    <property type="entry name" value="AB_hydrolase_3"/>
</dbReference>
<accession>A0A2L2BRJ5</accession>
<dbReference type="Gene3D" id="3.40.50.1820">
    <property type="entry name" value="alpha/beta hydrolase"/>
    <property type="match status" value="1"/>
</dbReference>
<dbReference type="PROSITE" id="PS01173">
    <property type="entry name" value="LIPASE_GDXG_HIS"/>
    <property type="match status" value="1"/>
</dbReference>
<feature type="domain" description="Alpha/beta hydrolase fold-3" evidence="3">
    <location>
        <begin position="86"/>
        <end position="286"/>
    </location>
</feature>
<name>A0A2L2BRJ5_9MICO</name>
<dbReference type="Pfam" id="PF07859">
    <property type="entry name" value="Abhydrolase_3"/>
    <property type="match status" value="1"/>
</dbReference>
<reference evidence="4 5" key="1">
    <citation type="submission" date="2018-02" db="EMBL/GenBank/DDBJ databases">
        <title>Complete genome of the streamlined marine actinobacterium Pontimonas salivibrio CL-TW6 adapted to coastal planktonic lifestype.</title>
        <authorList>
            <person name="Cho B.C."/>
            <person name="Hardies S.C."/>
            <person name="Jang G.I."/>
            <person name="Hwang C.Y."/>
        </authorList>
    </citation>
    <scope>NUCLEOTIDE SEQUENCE [LARGE SCALE GENOMIC DNA]</scope>
    <source>
        <strain evidence="4 5">CL-TW6</strain>
    </source>
</reference>
<evidence type="ECO:0000256" key="2">
    <source>
        <dbReference type="ARBA" id="ARBA00022801"/>
    </source>
</evidence>
<dbReference type="SUPFAM" id="SSF53474">
    <property type="entry name" value="alpha/beta-Hydrolases"/>
    <property type="match status" value="1"/>
</dbReference>
<dbReference type="GO" id="GO:0016787">
    <property type="term" value="F:hydrolase activity"/>
    <property type="evidence" value="ECO:0007669"/>
    <property type="project" value="UniProtKB-KW"/>
</dbReference>
<comment type="similarity">
    <text evidence="1">Belongs to the 'GDXG' lipolytic enzyme family.</text>
</comment>
<gene>
    <name evidence="4" type="ORF">C3B54_111350</name>
</gene>
<dbReference type="OrthoDB" id="9803828at2"/>
<keyword evidence="2" id="KW-0378">Hydrolase</keyword>
<evidence type="ECO:0000313" key="5">
    <source>
        <dbReference type="Proteomes" id="UP000243077"/>
    </source>
</evidence>
<dbReference type="EMBL" id="CP026923">
    <property type="protein sequence ID" value="AVG24293.1"/>
    <property type="molecule type" value="Genomic_DNA"/>
</dbReference>
<organism evidence="4 5">
    <name type="scientific">Pontimonas salivibrio</name>
    <dbReference type="NCBI Taxonomy" id="1159327"/>
    <lineage>
        <taxon>Bacteria</taxon>
        <taxon>Bacillati</taxon>
        <taxon>Actinomycetota</taxon>
        <taxon>Actinomycetes</taxon>
        <taxon>Micrococcales</taxon>
        <taxon>Microbacteriaceae</taxon>
        <taxon>Pontimonas</taxon>
    </lineage>
</organism>
<dbReference type="PANTHER" id="PTHR48081">
    <property type="entry name" value="AB HYDROLASE SUPERFAMILY PROTEIN C4A8.06C"/>
    <property type="match status" value="1"/>
</dbReference>
<dbReference type="InterPro" id="IPR002168">
    <property type="entry name" value="Lipase_GDXG_HIS_AS"/>
</dbReference>
<sequence length="313" mass="34183">MALAPRSSEHPGEPTDMLGEVYKHWIDELGKLGDAPISTELLRLMFDDWQRPTAEPTQVTYEHKSIGGVPGIMVTPLGADLSEMMILMHGGGFALGSSASHRKLGGHIAKAMGIGCFVADFRRAPENKFPAQIEDGVAIYEALLSEGLKPEDITPIGDSAGGNLAISMVFEMKKRGLPLPAQVITMSPWLNMENTGATIETNDATDFLITREGLQGNIDRYLEGATSPTDPMANPLYQDFTGFPRLYICAGDVESLFDDSVRLYELAKSAGVDVTFSIGEGMQHVYPFLAGNHERADEEIELMAEWYRAGRQN</sequence>
<protein>
    <submittedName>
        <fullName evidence="4">Lipase LipR</fullName>
    </submittedName>
</protein>
<dbReference type="InterPro" id="IPR050300">
    <property type="entry name" value="GDXG_lipolytic_enzyme"/>
</dbReference>
<dbReference type="KEGG" id="psai:C3B54_111350"/>
<dbReference type="PANTHER" id="PTHR48081:SF8">
    <property type="entry name" value="ALPHA_BETA HYDROLASE FOLD-3 DOMAIN-CONTAINING PROTEIN-RELATED"/>
    <property type="match status" value="1"/>
</dbReference>